<organism evidence="2 3">
    <name type="scientific">Nocardia ninae NBRC 108245</name>
    <dbReference type="NCBI Taxonomy" id="1210091"/>
    <lineage>
        <taxon>Bacteria</taxon>
        <taxon>Bacillati</taxon>
        <taxon>Actinomycetota</taxon>
        <taxon>Actinomycetes</taxon>
        <taxon>Mycobacteriales</taxon>
        <taxon>Nocardiaceae</taxon>
        <taxon>Nocardia</taxon>
    </lineage>
</organism>
<dbReference type="Proteomes" id="UP000321424">
    <property type="component" value="Unassembled WGS sequence"/>
</dbReference>
<evidence type="ECO:0000259" key="1">
    <source>
        <dbReference type="PROSITE" id="PS50846"/>
    </source>
</evidence>
<evidence type="ECO:0000313" key="2">
    <source>
        <dbReference type="EMBL" id="GEM43874.1"/>
    </source>
</evidence>
<dbReference type="PROSITE" id="PS50846">
    <property type="entry name" value="HMA_2"/>
    <property type="match status" value="1"/>
</dbReference>
<dbReference type="CDD" id="cd00371">
    <property type="entry name" value="HMA"/>
    <property type="match status" value="1"/>
</dbReference>
<dbReference type="EMBL" id="BJXA01000119">
    <property type="protein sequence ID" value="GEM43874.1"/>
    <property type="molecule type" value="Genomic_DNA"/>
</dbReference>
<sequence length="66" mass="7045">MFMSSYTITLHNVTRESASAIESTLRGVNGVDYVDIDVASESATVNSSLTYEEVLEAIRNTGVAAS</sequence>
<comment type="caution">
    <text evidence="2">The sequence shown here is derived from an EMBL/GenBank/DDBJ whole genome shotgun (WGS) entry which is preliminary data.</text>
</comment>
<name>A0A511MTI1_9NOCA</name>
<gene>
    <name evidence="2" type="ORF">NN4_83930</name>
</gene>
<dbReference type="InterPro" id="IPR006121">
    <property type="entry name" value="HMA_dom"/>
</dbReference>
<proteinExistence type="predicted"/>
<dbReference type="OrthoDB" id="4559080at2"/>
<protein>
    <recommendedName>
        <fullName evidence="1">HMA domain-containing protein</fullName>
    </recommendedName>
</protein>
<dbReference type="Pfam" id="PF00403">
    <property type="entry name" value="HMA"/>
    <property type="match status" value="1"/>
</dbReference>
<reference evidence="2 3" key="1">
    <citation type="submission" date="2019-07" db="EMBL/GenBank/DDBJ databases">
        <title>Whole genome shotgun sequence of Nocardia ninae NBRC 108245.</title>
        <authorList>
            <person name="Hosoyama A."/>
            <person name="Uohara A."/>
            <person name="Ohji S."/>
            <person name="Ichikawa N."/>
        </authorList>
    </citation>
    <scope>NUCLEOTIDE SEQUENCE [LARGE SCALE GENOMIC DNA]</scope>
    <source>
        <strain evidence="2 3">NBRC 108245</strain>
    </source>
</reference>
<feature type="domain" description="HMA" evidence="1">
    <location>
        <begin position="1"/>
        <end position="66"/>
    </location>
</feature>
<accession>A0A511MTI1</accession>
<dbReference type="SUPFAM" id="SSF55008">
    <property type="entry name" value="HMA, heavy metal-associated domain"/>
    <property type="match status" value="1"/>
</dbReference>
<dbReference type="InterPro" id="IPR036163">
    <property type="entry name" value="HMA_dom_sf"/>
</dbReference>
<keyword evidence="3" id="KW-1185">Reference proteome</keyword>
<evidence type="ECO:0000313" key="3">
    <source>
        <dbReference type="Proteomes" id="UP000321424"/>
    </source>
</evidence>
<dbReference type="Gene3D" id="3.30.70.100">
    <property type="match status" value="1"/>
</dbReference>
<dbReference type="AlphaFoldDB" id="A0A511MTI1"/>
<dbReference type="GO" id="GO:0046872">
    <property type="term" value="F:metal ion binding"/>
    <property type="evidence" value="ECO:0007669"/>
    <property type="project" value="InterPro"/>
</dbReference>